<proteinExistence type="predicted"/>
<keyword evidence="1" id="KW-0812">Transmembrane</keyword>
<organism evidence="2 3">
    <name type="scientific">Planctopirus ephydatiae</name>
    <dbReference type="NCBI Taxonomy" id="2528019"/>
    <lineage>
        <taxon>Bacteria</taxon>
        <taxon>Pseudomonadati</taxon>
        <taxon>Planctomycetota</taxon>
        <taxon>Planctomycetia</taxon>
        <taxon>Planctomycetales</taxon>
        <taxon>Planctomycetaceae</taxon>
        <taxon>Planctopirus</taxon>
    </lineage>
</organism>
<dbReference type="AlphaFoldDB" id="A0A518GJU4"/>
<evidence type="ECO:0000313" key="3">
    <source>
        <dbReference type="Proteomes" id="UP000315349"/>
    </source>
</evidence>
<protein>
    <submittedName>
        <fullName evidence="2">Uncharacterized protein</fullName>
    </submittedName>
</protein>
<sequence>MANEQDTTGARGGVLSSLVARWIIRSILVCLAFAITVHLHDRIVLWNYLRECQANNILVAYHSSSLLPSHIRSKGLDTSWSRTIVFFFDLRPRRLLFMELVANSKTDLEESVVDIVDAYPFKSSVNHVDIERLSNPAVTINVFHRVLEWPSLERASLQVSSCWQCPIRCQGADCVAVRGLISEMKKSSESFSGCVDIRAISPEELPPGRLREILTITQRTPHFSSTLPFYLE</sequence>
<dbReference type="Proteomes" id="UP000315349">
    <property type="component" value="Chromosome"/>
</dbReference>
<keyword evidence="1" id="KW-1133">Transmembrane helix</keyword>
<dbReference type="KEGG" id="peh:Spb1_07130"/>
<accession>A0A518GJU4</accession>
<gene>
    <name evidence="2" type="ORF">Spb1_07130</name>
</gene>
<dbReference type="OrthoDB" id="9819618at2"/>
<evidence type="ECO:0000313" key="2">
    <source>
        <dbReference type="EMBL" id="QDV28847.1"/>
    </source>
</evidence>
<keyword evidence="3" id="KW-1185">Reference proteome</keyword>
<name>A0A518GJU4_9PLAN</name>
<dbReference type="RefSeq" id="WP_145295855.1">
    <property type="nucleotide sequence ID" value="NZ_CP036299.1"/>
</dbReference>
<reference evidence="2 3" key="1">
    <citation type="submission" date="2019-02" db="EMBL/GenBank/DDBJ databases">
        <title>Deep-cultivation of Planctomycetes and their phenomic and genomic characterization uncovers novel biology.</title>
        <authorList>
            <person name="Wiegand S."/>
            <person name="Jogler M."/>
            <person name="Boedeker C."/>
            <person name="Pinto D."/>
            <person name="Vollmers J."/>
            <person name="Rivas-Marin E."/>
            <person name="Kohn T."/>
            <person name="Peeters S.H."/>
            <person name="Heuer A."/>
            <person name="Rast P."/>
            <person name="Oberbeckmann S."/>
            <person name="Bunk B."/>
            <person name="Jeske O."/>
            <person name="Meyerdierks A."/>
            <person name="Storesund J.E."/>
            <person name="Kallscheuer N."/>
            <person name="Luecker S."/>
            <person name="Lage O.M."/>
            <person name="Pohl T."/>
            <person name="Merkel B.J."/>
            <person name="Hornburger P."/>
            <person name="Mueller R.-W."/>
            <person name="Bruemmer F."/>
            <person name="Labrenz M."/>
            <person name="Spormann A.M."/>
            <person name="Op den Camp H."/>
            <person name="Overmann J."/>
            <person name="Amann R."/>
            <person name="Jetten M.S.M."/>
            <person name="Mascher T."/>
            <person name="Medema M.H."/>
            <person name="Devos D.P."/>
            <person name="Kaster A.-K."/>
            <person name="Ovreas L."/>
            <person name="Rohde M."/>
            <person name="Galperin M.Y."/>
            <person name="Jogler C."/>
        </authorList>
    </citation>
    <scope>NUCLEOTIDE SEQUENCE [LARGE SCALE GENOMIC DNA]</scope>
    <source>
        <strain evidence="2 3">Spb1</strain>
    </source>
</reference>
<feature type="transmembrane region" description="Helical" evidence="1">
    <location>
        <begin position="22"/>
        <end position="40"/>
    </location>
</feature>
<evidence type="ECO:0000256" key="1">
    <source>
        <dbReference type="SAM" id="Phobius"/>
    </source>
</evidence>
<keyword evidence="1" id="KW-0472">Membrane</keyword>
<dbReference type="EMBL" id="CP036299">
    <property type="protein sequence ID" value="QDV28847.1"/>
    <property type="molecule type" value="Genomic_DNA"/>
</dbReference>